<comment type="subcellular location">
    <subcellularLocation>
        <location evidence="2 10">Cell membrane</location>
        <topology evidence="2 10">Multi-pass membrane protein</topology>
    </subcellularLocation>
</comment>
<evidence type="ECO:0000256" key="5">
    <source>
        <dbReference type="ARBA" id="ARBA00022692"/>
    </source>
</evidence>
<comment type="caution">
    <text evidence="11">The sequence shown here is derived from an EMBL/GenBank/DDBJ whole genome shotgun (WGS) entry which is preliminary data.</text>
</comment>
<keyword evidence="8 10" id="KW-0472">Membrane</keyword>
<evidence type="ECO:0000256" key="2">
    <source>
        <dbReference type="ARBA" id="ARBA00004651"/>
    </source>
</evidence>
<keyword evidence="9" id="KW-0325">Glycoprotein</keyword>
<keyword evidence="5 10" id="KW-0812">Transmembrane</keyword>
<gene>
    <name evidence="11" type="primary">PRM1_1</name>
    <name evidence="11" type="ORF">A0H81_06628</name>
</gene>
<organism evidence="11 12">
    <name type="scientific">Grifola frondosa</name>
    <name type="common">Maitake</name>
    <name type="synonym">Polyporus frondosus</name>
    <dbReference type="NCBI Taxonomy" id="5627"/>
    <lineage>
        <taxon>Eukaryota</taxon>
        <taxon>Fungi</taxon>
        <taxon>Dikarya</taxon>
        <taxon>Basidiomycota</taxon>
        <taxon>Agaricomycotina</taxon>
        <taxon>Agaricomycetes</taxon>
        <taxon>Polyporales</taxon>
        <taxon>Grifolaceae</taxon>
        <taxon>Grifola</taxon>
    </lineage>
</organism>
<evidence type="ECO:0000256" key="4">
    <source>
        <dbReference type="ARBA" id="ARBA00022475"/>
    </source>
</evidence>
<comment type="function">
    <text evidence="1 10">Involved in cell fusion during mating by stabilizing the plasma membrane fusion event.</text>
</comment>
<evidence type="ECO:0000256" key="9">
    <source>
        <dbReference type="ARBA" id="ARBA00023180"/>
    </source>
</evidence>
<dbReference type="PANTHER" id="PTHR31030">
    <property type="entry name" value="PLASMA MEMBRANE FUSION PROTEIN PRM1"/>
    <property type="match status" value="1"/>
</dbReference>
<dbReference type="GO" id="GO:0043332">
    <property type="term" value="C:mating projection tip"/>
    <property type="evidence" value="ECO:0007669"/>
    <property type="project" value="UniProtKB-UniRule"/>
</dbReference>
<reference evidence="11 12" key="1">
    <citation type="submission" date="2016-03" db="EMBL/GenBank/DDBJ databases">
        <title>Whole genome sequencing of Grifola frondosa 9006-11.</title>
        <authorList>
            <person name="Min B."/>
            <person name="Park H."/>
            <person name="Kim J.-G."/>
            <person name="Cho H."/>
            <person name="Oh Y.-L."/>
            <person name="Kong W.-S."/>
            <person name="Choi I.-G."/>
        </authorList>
    </citation>
    <scope>NUCLEOTIDE SEQUENCE [LARGE SCALE GENOMIC DNA]</scope>
    <source>
        <strain evidence="11 12">9006-11</strain>
    </source>
</reference>
<dbReference type="EMBL" id="LUGG01000007">
    <property type="protein sequence ID" value="OBZ73389.1"/>
    <property type="molecule type" value="Genomic_DNA"/>
</dbReference>
<sequence length="184" mass="20051">MESEESLAFDANNLMILQASSAHPLLMKLANKLSHRSTQHLQLFFHYVFHSPALACFLIGFFGLLCIELQLIAIGPLSHKYSQQAAASVSDFSNVIASSINASMYNRSATYANAVNARVDSVQSTITDGMFGWVNGTTTTLNDMINTFYTGIQTAVSTGFNGMVLESPVQEFIRCLIGSKTSHV</sequence>
<evidence type="ECO:0000313" key="12">
    <source>
        <dbReference type="Proteomes" id="UP000092993"/>
    </source>
</evidence>
<dbReference type="GO" id="GO:0032220">
    <property type="term" value="P:plasma membrane fusion involved in cytogamy"/>
    <property type="evidence" value="ECO:0007669"/>
    <property type="project" value="TreeGrafter"/>
</dbReference>
<keyword evidence="4 10" id="KW-1003">Cell membrane</keyword>
<dbReference type="AlphaFoldDB" id="A0A1C7MAG1"/>
<evidence type="ECO:0000313" key="11">
    <source>
        <dbReference type="EMBL" id="OBZ73389.1"/>
    </source>
</evidence>
<dbReference type="STRING" id="5627.A0A1C7MAG1"/>
<evidence type="ECO:0000256" key="1">
    <source>
        <dbReference type="ARBA" id="ARBA00002512"/>
    </source>
</evidence>
<comment type="similarity">
    <text evidence="3 10">Belongs to the PRM1 family.</text>
</comment>
<evidence type="ECO:0000256" key="6">
    <source>
        <dbReference type="ARBA" id="ARBA00022971"/>
    </source>
</evidence>
<dbReference type="GO" id="GO:0005886">
    <property type="term" value="C:plasma membrane"/>
    <property type="evidence" value="ECO:0007669"/>
    <property type="project" value="UniProtKB-SubCell"/>
</dbReference>
<evidence type="ECO:0000256" key="7">
    <source>
        <dbReference type="ARBA" id="ARBA00022989"/>
    </source>
</evidence>
<protein>
    <recommendedName>
        <fullName evidence="10">Plasma membrane fusion protein PRM1</fullName>
    </recommendedName>
</protein>
<dbReference type="PANTHER" id="PTHR31030:SF1">
    <property type="entry name" value="PLASMA MEMBRANE FUSION PROTEIN PRM1"/>
    <property type="match status" value="1"/>
</dbReference>
<keyword evidence="6 10" id="KW-0184">Conjugation</keyword>
<comment type="caution">
    <text evidence="10">Lacks conserved residue(s) required for the propagation of feature annotation.</text>
</comment>
<proteinExistence type="inferred from homology"/>
<keyword evidence="12" id="KW-1185">Reference proteome</keyword>
<evidence type="ECO:0000256" key="8">
    <source>
        <dbReference type="ARBA" id="ARBA00023136"/>
    </source>
</evidence>
<dbReference type="OrthoDB" id="10248838at2759"/>
<dbReference type="Proteomes" id="UP000092993">
    <property type="component" value="Unassembled WGS sequence"/>
</dbReference>
<evidence type="ECO:0000256" key="3">
    <source>
        <dbReference type="ARBA" id="ARBA00010780"/>
    </source>
</evidence>
<feature type="transmembrane region" description="Helical" evidence="10">
    <location>
        <begin position="44"/>
        <end position="67"/>
    </location>
</feature>
<dbReference type="InterPro" id="IPR026777">
    <property type="entry name" value="PRM1"/>
</dbReference>
<keyword evidence="7 10" id="KW-1133">Transmembrane helix</keyword>
<evidence type="ECO:0000256" key="10">
    <source>
        <dbReference type="RuleBase" id="RU366035"/>
    </source>
</evidence>
<name>A0A1C7MAG1_GRIFR</name>
<accession>A0A1C7MAG1</accession>